<dbReference type="PROSITE" id="PS50110">
    <property type="entry name" value="RESPONSE_REGULATORY"/>
    <property type="match status" value="1"/>
</dbReference>
<evidence type="ECO:0000256" key="1">
    <source>
        <dbReference type="PROSITE-ProRule" id="PRU00169"/>
    </source>
</evidence>
<dbReference type="RefSeq" id="WP_184035823.1">
    <property type="nucleotide sequence ID" value="NZ_BAABAR010000003.1"/>
</dbReference>
<dbReference type="InterPro" id="IPR001789">
    <property type="entry name" value="Sig_transdc_resp-reg_receiver"/>
</dbReference>
<dbReference type="EMBL" id="JACIJN010000005">
    <property type="protein sequence ID" value="MBB5725781.1"/>
    <property type="molecule type" value="Genomic_DNA"/>
</dbReference>
<proteinExistence type="predicted"/>
<dbReference type="SUPFAM" id="SSF52172">
    <property type="entry name" value="CheY-like"/>
    <property type="match status" value="1"/>
</dbReference>
<keyword evidence="3" id="KW-0238">DNA-binding</keyword>
<feature type="domain" description="Response regulatory" evidence="2">
    <location>
        <begin position="9"/>
        <end position="120"/>
    </location>
</feature>
<organism evidence="3 4">
    <name type="scientific">Sphingomonas endophytica</name>
    <dbReference type="NCBI Taxonomy" id="869719"/>
    <lineage>
        <taxon>Bacteria</taxon>
        <taxon>Pseudomonadati</taxon>
        <taxon>Pseudomonadota</taxon>
        <taxon>Alphaproteobacteria</taxon>
        <taxon>Sphingomonadales</taxon>
        <taxon>Sphingomonadaceae</taxon>
        <taxon>Sphingomonas</taxon>
    </lineage>
</organism>
<name>A0ABR6N4V7_9SPHN</name>
<accession>A0ABR6N4V7</accession>
<protein>
    <submittedName>
        <fullName evidence="3">DNA-binding response OmpR family regulator</fullName>
    </submittedName>
</protein>
<evidence type="ECO:0000259" key="2">
    <source>
        <dbReference type="PROSITE" id="PS50110"/>
    </source>
</evidence>
<comment type="caution">
    <text evidence="3">The sequence shown here is derived from an EMBL/GenBank/DDBJ whole genome shotgun (WGS) entry which is preliminary data.</text>
</comment>
<dbReference type="Gene3D" id="3.40.50.2300">
    <property type="match status" value="1"/>
</dbReference>
<evidence type="ECO:0000313" key="4">
    <source>
        <dbReference type="Proteomes" id="UP000560131"/>
    </source>
</evidence>
<dbReference type="GO" id="GO:0003677">
    <property type="term" value="F:DNA binding"/>
    <property type="evidence" value="ECO:0007669"/>
    <property type="project" value="UniProtKB-KW"/>
</dbReference>
<dbReference type="InterPro" id="IPR011006">
    <property type="entry name" value="CheY-like_superfamily"/>
</dbReference>
<evidence type="ECO:0000313" key="3">
    <source>
        <dbReference type="EMBL" id="MBB5725781.1"/>
    </source>
</evidence>
<feature type="modified residue" description="4-aspartylphosphate" evidence="1">
    <location>
        <position position="59"/>
    </location>
</feature>
<sequence>MERELAGRVVLVVENEYFIADDTTDTLREAGAIVLGPCPSASDAVRMIEEFRPSHAVLDLNLDGSDAQFDIARRLKAQQVQSVIVTGYDASVVPHDLADTPLLQKPVIYDAVVAAVAAQAGRFADPRRWSRSA</sequence>
<reference evidence="3 4" key="1">
    <citation type="submission" date="2020-08" db="EMBL/GenBank/DDBJ databases">
        <title>Genomic Encyclopedia of Type Strains, Phase IV (KMG-IV): sequencing the most valuable type-strain genomes for metagenomic binning, comparative biology and taxonomic classification.</title>
        <authorList>
            <person name="Goeker M."/>
        </authorList>
    </citation>
    <scope>NUCLEOTIDE SEQUENCE [LARGE SCALE GENOMIC DNA]</scope>
    <source>
        <strain evidence="3 4">DSM 101535</strain>
    </source>
</reference>
<gene>
    <name evidence="3" type="ORF">FHS97_001713</name>
</gene>
<keyword evidence="4" id="KW-1185">Reference proteome</keyword>
<keyword evidence="1" id="KW-0597">Phosphoprotein</keyword>
<dbReference type="Proteomes" id="UP000560131">
    <property type="component" value="Unassembled WGS sequence"/>
</dbReference>